<comment type="cofactor">
    <cofactor evidence="1">
        <name>(R)-lipoate</name>
        <dbReference type="ChEBI" id="CHEBI:83088"/>
    </cofactor>
</comment>
<dbReference type="EMBL" id="SCFR01000008">
    <property type="protein sequence ID" value="TFF66648.1"/>
    <property type="molecule type" value="Genomic_DNA"/>
</dbReference>
<dbReference type="GeneID" id="97031617"/>
<dbReference type="Gene3D" id="3.30.559.10">
    <property type="entry name" value="Chloramphenicol acetyltransferase-like domain"/>
    <property type="match status" value="1"/>
</dbReference>
<protein>
    <submittedName>
        <fullName evidence="6">Dihydrolipoamide acetyltransferase</fullName>
    </submittedName>
</protein>
<evidence type="ECO:0000313" key="6">
    <source>
        <dbReference type="EMBL" id="TFF66648.1"/>
    </source>
</evidence>
<evidence type="ECO:0000256" key="3">
    <source>
        <dbReference type="ARBA" id="ARBA00022679"/>
    </source>
</evidence>
<dbReference type="AlphaFoldDB" id="A0A4R9C2B0"/>
<comment type="caution">
    <text evidence="6">The sequence shown here is derived from an EMBL/GenBank/DDBJ whole genome shotgun (WGS) entry which is preliminary data.</text>
</comment>
<reference evidence="6 7" key="1">
    <citation type="submission" date="2019-01" db="EMBL/GenBank/DDBJ databases">
        <title>Draft Genome Sequences of Helcococcus ovis Strains Isolated from the Uterus and Vagina of Dairy Cows with Metritis.</title>
        <authorList>
            <person name="Cunha F."/>
            <person name="Jeon S.J."/>
            <person name="Kutzer P."/>
            <person name="Galvao K.N."/>
        </authorList>
    </citation>
    <scope>NUCLEOTIDE SEQUENCE [LARGE SCALE GENOMIC DNA]</scope>
    <source>
        <strain evidence="6 7">KG-37</strain>
    </source>
</reference>
<dbReference type="InterPro" id="IPR023213">
    <property type="entry name" value="CAT-like_dom_sf"/>
</dbReference>
<dbReference type="PANTHER" id="PTHR43178">
    <property type="entry name" value="DIHYDROLIPOAMIDE ACETYLTRANSFERASE COMPONENT OF PYRUVATE DEHYDROGENASE COMPLEX"/>
    <property type="match status" value="1"/>
</dbReference>
<dbReference type="InterPro" id="IPR050743">
    <property type="entry name" value="2-oxoacid_DH_E2_comp"/>
</dbReference>
<sequence>MSDKKFRATPAARRYAKEHGIDLSQVKGTGAKGRVHLDDITEFKLHGRIKISPLALKIAEVEGLNVQVIQGTGPKGKIMKEDVLALLHGEDNKEEKAVAAKSEAKPVEKEENPDYEVVKISPVKKVVGKRMRESVDISPTYMVSVSVDMTNLLAFRKQTVDMVVDRVGQKPSVTDYISLATVKTLQKHPYVNSSVSEDGQNILLHKHVSLAIAVGTDEGLYVPVVKNADEMSFTELVVESKRVIKATLDKKLKPAEMQGSTFTISNLGMYGVDNFTSIINQPNTAILSVSATIQKPVVVNGEIVVRPMMNVSLNADHRVIDGLEGAKFMQTLKNNLENPVGLLI</sequence>
<organism evidence="6 7">
    <name type="scientific">Helcococcus ovis</name>
    <dbReference type="NCBI Taxonomy" id="72026"/>
    <lineage>
        <taxon>Bacteria</taxon>
        <taxon>Bacillati</taxon>
        <taxon>Bacillota</taxon>
        <taxon>Tissierellia</taxon>
        <taxon>Tissierellales</taxon>
        <taxon>Peptoniphilaceae</taxon>
        <taxon>Helcococcus</taxon>
    </lineage>
</organism>
<feature type="domain" description="Peripheral subunit-binding (PSBD)" evidence="5">
    <location>
        <begin position="7"/>
        <end position="44"/>
    </location>
</feature>
<dbReference type="Proteomes" id="UP000297454">
    <property type="component" value="Unassembled WGS sequence"/>
</dbReference>
<evidence type="ECO:0000259" key="5">
    <source>
        <dbReference type="PROSITE" id="PS51826"/>
    </source>
</evidence>
<dbReference type="GO" id="GO:0016407">
    <property type="term" value="F:acetyltransferase activity"/>
    <property type="evidence" value="ECO:0007669"/>
    <property type="project" value="TreeGrafter"/>
</dbReference>
<dbReference type="InterPro" id="IPR004167">
    <property type="entry name" value="PSBD"/>
</dbReference>
<dbReference type="Gene3D" id="4.10.320.10">
    <property type="entry name" value="E3-binding domain"/>
    <property type="match status" value="2"/>
</dbReference>
<proteinExistence type="inferred from homology"/>
<accession>A0A4R9C2B0</accession>
<dbReference type="OrthoDB" id="9805770at2"/>
<evidence type="ECO:0000256" key="2">
    <source>
        <dbReference type="ARBA" id="ARBA00007317"/>
    </source>
</evidence>
<dbReference type="InterPro" id="IPR001078">
    <property type="entry name" value="2-oxoacid_DH_actylTfrase"/>
</dbReference>
<keyword evidence="3 6" id="KW-0808">Transferase</keyword>
<dbReference type="SUPFAM" id="SSF47005">
    <property type="entry name" value="Peripheral subunit-binding domain of 2-oxo acid dehydrogenase complex"/>
    <property type="match status" value="2"/>
</dbReference>
<evidence type="ECO:0000256" key="4">
    <source>
        <dbReference type="ARBA" id="ARBA00023315"/>
    </source>
</evidence>
<dbReference type="RefSeq" id="WP_134710959.1">
    <property type="nucleotide sequence ID" value="NZ_CP119081.1"/>
</dbReference>
<dbReference type="Pfam" id="PF00198">
    <property type="entry name" value="2-oxoacid_dh"/>
    <property type="match status" value="1"/>
</dbReference>
<dbReference type="Pfam" id="PF02817">
    <property type="entry name" value="E3_binding"/>
    <property type="match status" value="2"/>
</dbReference>
<dbReference type="PANTHER" id="PTHR43178:SF5">
    <property type="entry name" value="LIPOAMIDE ACYLTRANSFERASE COMPONENT OF BRANCHED-CHAIN ALPHA-KETO ACID DEHYDROGENASE COMPLEX, MITOCHONDRIAL"/>
    <property type="match status" value="1"/>
</dbReference>
<evidence type="ECO:0000256" key="1">
    <source>
        <dbReference type="ARBA" id="ARBA00001938"/>
    </source>
</evidence>
<keyword evidence="7" id="KW-1185">Reference proteome</keyword>
<evidence type="ECO:0000313" key="7">
    <source>
        <dbReference type="Proteomes" id="UP000297454"/>
    </source>
</evidence>
<keyword evidence="4" id="KW-0012">Acyltransferase</keyword>
<dbReference type="GO" id="GO:0005737">
    <property type="term" value="C:cytoplasm"/>
    <property type="evidence" value="ECO:0007669"/>
    <property type="project" value="TreeGrafter"/>
</dbReference>
<dbReference type="GO" id="GO:0031405">
    <property type="term" value="F:lipoic acid binding"/>
    <property type="evidence" value="ECO:0007669"/>
    <property type="project" value="TreeGrafter"/>
</dbReference>
<dbReference type="NCBIfam" id="NF011416">
    <property type="entry name" value="PRK14843.1"/>
    <property type="match status" value="1"/>
</dbReference>
<dbReference type="PROSITE" id="PS51826">
    <property type="entry name" value="PSBD"/>
    <property type="match status" value="2"/>
</dbReference>
<gene>
    <name evidence="6" type="ORF">EQF91_03370</name>
</gene>
<name>A0A4R9C2B0_9FIRM</name>
<dbReference type="SUPFAM" id="SSF52777">
    <property type="entry name" value="CoA-dependent acyltransferases"/>
    <property type="match status" value="1"/>
</dbReference>
<comment type="similarity">
    <text evidence="2">Belongs to the 2-oxoacid dehydrogenase family.</text>
</comment>
<feature type="domain" description="Peripheral subunit-binding (PSBD)" evidence="5">
    <location>
        <begin position="50"/>
        <end position="87"/>
    </location>
</feature>
<dbReference type="InterPro" id="IPR036625">
    <property type="entry name" value="E3-bd_dom_sf"/>
</dbReference>